<gene>
    <name evidence="1" type="ORF">SAMN05216466_106205</name>
</gene>
<reference evidence="1 2" key="1">
    <citation type="submission" date="2016-10" db="EMBL/GenBank/DDBJ databases">
        <authorList>
            <person name="de Groot N.N."/>
        </authorList>
    </citation>
    <scope>NUCLEOTIDE SEQUENCE [LARGE SCALE GENOMIC DNA]</scope>
    <source>
        <strain evidence="1 2">LMG 2247</strain>
    </source>
</reference>
<dbReference type="EMBL" id="FNCJ01000006">
    <property type="protein sequence ID" value="SDG96338.1"/>
    <property type="molecule type" value="Genomic_DNA"/>
</dbReference>
<evidence type="ECO:0000313" key="1">
    <source>
        <dbReference type="EMBL" id="SDG96338.1"/>
    </source>
</evidence>
<dbReference type="AlphaFoldDB" id="A0A1G7YIE3"/>
<proteinExistence type="predicted"/>
<organism evidence="1 2">
    <name type="scientific">Paraburkholderia phenazinium</name>
    <dbReference type="NCBI Taxonomy" id="60549"/>
    <lineage>
        <taxon>Bacteria</taxon>
        <taxon>Pseudomonadati</taxon>
        <taxon>Pseudomonadota</taxon>
        <taxon>Betaproteobacteria</taxon>
        <taxon>Burkholderiales</taxon>
        <taxon>Burkholderiaceae</taxon>
        <taxon>Paraburkholderia</taxon>
    </lineage>
</organism>
<sequence length="76" mass="8757">MPAHTFDGLDDDGLLTKTRIRQLAEAYRVERMLREPKASRTRNLAVRMGEREQTANRQAWRNEASAKRDFAAIAAR</sequence>
<dbReference type="Proteomes" id="UP000199706">
    <property type="component" value="Unassembled WGS sequence"/>
</dbReference>
<evidence type="ECO:0000313" key="2">
    <source>
        <dbReference type="Proteomes" id="UP000199706"/>
    </source>
</evidence>
<dbReference type="OrthoDB" id="9134791at2"/>
<accession>A0A1G7YIE3</accession>
<protein>
    <submittedName>
        <fullName evidence="1">Uncharacterized protein</fullName>
    </submittedName>
</protein>
<name>A0A1G7YIE3_9BURK</name>
<dbReference type="RefSeq" id="WP_090685485.1">
    <property type="nucleotide sequence ID" value="NZ_FNCJ01000006.1"/>
</dbReference>